<feature type="domain" description="ChsH2 C-terminal OB-fold" evidence="1">
    <location>
        <begin position="56"/>
        <end position="118"/>
    </location>
</feature>
<feature type="domain" description="ChsH2 rubredoxin-like zinc ribbon" evidence="2">
    <location>
        <begin position="17"/>
        <end position="52"/>
    </location>
</feature>
<dbReference type="RefSeq" id="WP_344417766.1">
    <property type="nucleotide sequence ID" value="NZ_BAAAQK010000009.1"/>
</dbReference>
<reference evidence="3 4" key="1">
    <citation type="journal article" date="2019" name="Int. J. Syst. Evol. Microbiol.">
        <title>The Global Catalogue of Microorganisms (GCM) 10K type strain sequencing project: providing services to taxonomists for standard genome sequencing and annotation.</title>
        <authorList>
            <consortium name="The Broad Institute Genomics Platform"/>
            <consortium name="The Broad Institute Genome Sequencing Center for Infectious Disease"/>
            <person name="Wu L."/>
            <person name="Ma J."/>
        </authorList>
    </citation>
    <scope>NUCLEOTIDE SEQUENCE [LARGE SCALE GENOMIC DNA]</scope>
    <source>
        <strain evidence="3 4">JCM 16009</strain>
    </source>
</reference>
<organism evidence="3 4">
    <name type="scientific">Pseudonocardia ailaonensis</name>
    <dbReference type="NCBI Taxonomy" id="367279"/>
    <lineage>
        <taxon>Bacteria</taxon>
        <taxon>Bacillati</taxon>
        <taxon>Actinomycetota</taxon>
        <taxon>Actinomycetes</taxon>
        <taxon>Pseudonocardiales</taxon>
        <taxon>Pseudonocardiaceae</taxon>
        <taxon>Pseudonocardia</taxon>
    </lineage>
</organism>
<evidence type="ECO:0000259" key="1">
    <source>
        <dbReference type="Pfam" id="PF01796"/>
    </source>
</evidence>
<gene>
    <name evidence="3" type="ORF">GCM10009836_34400</name>
</gene>
<dbReference type="Pfam" id="PF01796">
    <property type="entry name" value="OB_ChsH2_C"/>
    <property type="match status" value="1"/>
</dbReference>
<evidence type="ECO:0000313" key="4">
    <source>
        <dbReference type="Proteomes" id="UP001500449"/>
    </source>
</evidence>
<dbReference type="InterPro" id="IPR022002">
    <property type="entry name" value="ChsH2_Znr"/>
</dbReference>
<name>A0ABN2N5M8_9PSEU</name>
<dbReference type="SUPFAM" id="SSF50249">
    <property type="entry name" value="Nucleic acid-binding proteins"/>
    <property type="match status" value="1"/>
</dbReference>
<keyword evidence="4" id="KW-1185">Reference proteome</keyword>
<dbReference type="InterPro" id="IPR012340">
    <property type="entry name" value="NA-bd_OB-fold"/>
</dbReference>
<dbReference type="PANTHER" id="PTHR34075">
    <property type="entry name" value="BLR3430 PROTEIN"/>
    <property type="match status" value="1"/>
</dbReference>
<evidence type="ECO:0008006" key="5">
    <source>
        <dbReference type="Google" id="ProtNLM"/>
    </source>
</evidence>
<evidence type="ECO:0000313" key="3">
    <source>
        <dbReference type="EMBL" id="GAA1851536.1"/>
    </source>
</evidence>
<dbReference type="InterPro" id="IPR002878">
    <property type="entry name" value="ChsH2_C"/>
</dbReference>
<dbReference type="Gene3D" id="6.10.30.10">
    <property type="match status" value="1"/>
</dbReference>
<sequence>MIPRRPPLLDELNEAFWTGGAAGELRILRCGACGFYLHPPYPQCPVCGSKQVAPSAVSGLGKVHSYTENVHAWVEGATPYTIALVDLPEQEGLRVLSNLRAPDPSDITIGAPVRVYFEQLTDEVWLPLFEVET</sequence>
<evidence type="ECO:0000259" key="2">
    <source>
        <dbReference type="Pfam" id="PF12172"/>
    </source>
</evidence>
<dbReference type="PANTHER" id="PTHR34075:SF5">
    <property type="entry name" value="BLR3430 PROTEIN"/>
    <property type="match status" value="1"/>
</dbReference>
<dbReference type="Pfam" id="PF12172">
    <property type="entry name" value="zf-ChsH2"/>
    <property type="match status" value="1"/>
</dbReference>
<protein>
    <recommendedName>
        <fullName evidence="5">DNA-binding protein</fullName>
    </recommendedName>
</protein>
<accession>A0ABN2N5M8</accession>
<dbReference type="InterPro" id="IPR052513">
    <property type="entry name" value="Thioester_dehydratase-like"/>
</dbReference>
<dbReference type="EMBL" id="BAAAQK010000009">
    <property type="protein sequence ID" value="GAA1851536.1"/>
    <property type="molecule type" value="Genomic_DNA"/>
</dbReference>
<dbReference type="Proteomes" id="UP001500449">
    <property type="component" value="Unassembled WGS sequence"/>
</dbReference>
<comment type="caution">
    <text evidence="3">The sequence shown here is derived from an EMBL/GenBank/DDBJ whole genome shotgun (WGS) entry which is preliminary data.</text>
</comment>
<proteinExistence type="predicted"/>